<accession>A0A8H5WIW1</accession>
<evidence type="ECO:0000313" key="3">
    <source>
        <dbReference type="Proteomes" id="UP000567885"/>
    </source>
</evidence>
<evidence type="ECO:0000256" key="1">
    <source>
        <dbReference type="SAM" id="MobiDB-lite"/>
    </source>
</evidence>
<gene>
    <name evidence="2" type="ORF">FHETE_9128</name>
</gene>
<evidence type="ECO:0000313" key="2">
    <source>
        <dbReference type="EMBL" id="KAF5660155.1"/>
    </source>
</evidence>
<dbReference type="OrthoDB" id="5087463at2759"/>
<feature type="compositionally biased region" description="Low complexity" evidence="1">
    <location>
        <begin position="22"/>
        <end position="32"/>
    </location>
</feature>
<dbReference type="AlphaFoldDB" id="A0A8H5WIW1"/>
<dbReference type="EMBL" id="JAAGWQ010000200">
    <property type="protein sequence ID" value="KAF5660155.1"/>
    <property type="molecule type" value="Genomic_DNA"/>
</dbReference>
<reference evidence="2 3" key="1">
    <citation type="submission" date="2020-05" db="EMBL/GenBank/DDBJ databases">
        <title>Identification and distribution of gene clusters putatively required for synthesis of sphingolipid metabolism inhibitors in phylogenetically diverse species of the filamentous fungus Fusarium.</title>
        <authorList>
            <person name="Kim H.-S."/>
            <person name="Busman M."/>
            <person name="Brown D.W."/>
            <person name="Divon H."/>
            <person name="Uhlig S."/>
            <person name="Proctor R.H."/>
        </authorList>
    </citation>
    <scope>NUCLEOTIDE SEQUENCE [LARGE SCALE GENOMIC DNA]</scope>
    <source>
        <strain evidence="2 3">NRRL 20693</strain>
    </source>
</reference>
<keyword evidence="3" id="KW-1185">Reference proteome</keyword>
<organism evidence="2 3">
    <name type="scientific">Fusarium heterosporum</name>
    <dbReference type="NCBI Taxonomy" id="42747"/>
    <lineage>
        <taxon>Eukaryota</taxon>
        <taxon>Fungi</taxon>
        <taxon>Dikarya</taxon>
        <taxon>Ascomycota</taxon>
        <taxon>Pezizomycotina</taxon>
        <taxon>Sordariomycetes</taxon>
        <taxon>Hypocreomycetidae</taxon>
        <taxon>Hypocreales</taxon>
        <taxon>Nectriaceae</taxon>
        <taxon>Fusarium</taxon>
        <taxon>Fusarium heterosporum species complex</taxon>
    </lineage>
</organism>
<protein>
    <submittedName>
        <fullName evidence="2">Uncharacterized protein</fullName>
    </submittedName>
</protein>
<dbReference type="Proteomes" id="UP000567885">
    <property type="component" value="Unassembled WGS sequence"/>
</dbReference>
<proteinExistence type="predicted"/>
<comment type="caution">
    <text evidence="2">The sequence shown here is derived from an EMBL/GenBank/DDBJ whole genome shotgun (WGS) entry which is preliminary data.</text>
</comment>
<feature type="region of interest" description="Disordered" evidence="1">
    <location>
        <begin position="1"/>
        <end position="32"/>
    </location>
</feature>
<name>A0A8H5WIW1_FUSHE</name>
<sequence>MSRIVTLRRTPLPSSPIRKTSSESTSPSSSSIINNKSVKLLKQISRFSKKCPKCKATIVNRNGALKRHIERHAKLAEVKAANIKIEPFRVNIPNLSLVLARKIWLSTPAKNRATGGIFVDGPLAGKGVVEGMPDVFLPSGRIRSKCIWIQKALEARIGRAPLKNLEDTNAGAGSLGVEDDDDVIE</sequence>